<protein>
    <submittedName>
        <fullName evidence="1">Uncharacterized protein</fullName>
    </submittedName>
</protein>
<keyword evidence="2" id="KW-1185">Reference proteome</keyword>
<dbReference type="AlphaFoldDB" id="A0A9J5XT79"/>
<sequence length="117" mass="13645">MEIHLDEILIVKINISMDRVLMVHTASGSYEPVEKKYKVLIQWKDVEDILKLKYGPPQGFCDSPDDEIIFIAVKNNILFCYFYDVAKSSWRYLKIHRAPIEDGINGINIYVESLYLC</sequence>
<accession>A0A9J5XT79</accession>
<proteinExistence type="predicted"/>
<comment type="caution">
    <text evidence="1">The sequence shown here is derived from an EMBL/GenBank/DDBJ whole genome shotgun (WGS) entry which is preliminary data.</text>
</comment>
<evidence type="ECO:0000313" key="1">
    <source>
        <dbReference type="EMBL" id="KAG5590775.1"/>
    </source>
</evidence>
<dbReference type="Proteomes" id="UP000824120">
    <property type="component" value="Chromosome 8"/>
</dbReference>
<dbReference type="EMBL" id="JACXVP010000008">
    <property type="protein sequence ID" value="KAG5590775.1"/>
    <property type="molecule type" value="Genomic_DNA"/>
</dbReference>
<organism evidence="1 2">
    <name type="scientific">Solanum commersonii</name>
    <name type="common">Commerson's wild potato</name>
    <name type="synonym">Commerson's nightshade</name>
    <dbReference type="NCBI Taxonomy" id="4109"/>
    <lineage>
        <taxon>Eukaryota</taxon>
        <taxon>Viridiplantae</taxon>
        <taxon>Streptophyta</taxon>
        <taxon>Embryophyta</taxon>
        <taxon>Tracheophyta</taxon>
        <taxon>Spermatophyta</taxon>
        <taxon>Magnoliopsida</taxon>
        <taxon>eudicotyledons</taxon>
        <taxon>Gunneridae</taxon>
        <taxon>Pentapetalae</taxon>
        <taxon>asterids</taxon>
        <taxon>lamiids</taxon>
        <taxon>Solanales</taxon>
        <taxon>Solanaceae</taxon>
        <taxon>Solanoideae</taxon>
        <taxon>Solaneae</taxon>
        <taxon>Solanum</taxon>
    </lineage>
</organism>
<dbReference type="OrthoDB" id="687122at2759"/>
<gene>
    <name evidence="1" type="ORF">H5410_041289</name>
</gene>
<evidence type="ECO:0000313" key="2">
    <source>
        <dbReference type="Proteomes" id="UP000824120"/>
    </source>
</evidence>
<name>A0A9J5XT79_SOLCO</name>
<reference evidence="1 2" key="1">
    <citation type="submission" date="2020-09" db="EMBL/GenBank/DDBJ databases">
        <title>De no assembly of potato wild relative species, Solanum commersonii.</title>
        <authorList>
            <person name="Cho K."/>
        </authorList>
    </citation>
    <scope>NUCLEOTIDE SEQUENCE [LARGE SCALE GENOMIC DNA]</scope>
    <source>
        <strain evidence="1">LZ3.2</strain>
        <tissue evidence="1">Leaf</tissue>
    </source>
</reference>